<dbReference type="eggNOG" id="ENOG502SA0V">
    <property type="taxonomic scope" value="Eukaryota"/>
</dbReference>
<name>A0A0A2VIY3_BEABA</name>
<reference evidence="1 2" key="1">
    <citation type="submission" date="2012-10" db="EMBL/GenBank/DDBJ databases">
        <title>Genome sequencing and analysis of entomopathogenic fungi Beauveria bassiana D1-5.</title>
        <authorList>
            <person name="Li Q."/>
            <person name="Wang L."/>
            <person name="Zhang Z."/>
            <person name="Wang Q."/>
            <person name="Ren J."/>
            <person name="Wang M."/>
            <person name="Xu W."/>
            <person name="Wang J."/>
            <person name="Lu Y."/>
            <person name="Du Q."/>
            <person name="Sun Z."/>
        </authorList>
    </citation>
    <scope>NUCLEOTIDE SEQUENCE [LARGE SCALE GENOMIC DNA]</scope>
    <source>
        <strain evidence="1 2">D1-5</strain>
    </source>
</reference>
<dbReference type="HOGENOM" id="CLU_116847_0_0_1"/>
<evidence type="ECO:0000313" key="1">
    <source>
        <dbReference type="EMBL" id="KGQ07836.1"/>
    </source>
</evidence>
<dbReference type="EMBL" id="ANFO01000638">
    <property type="protein sequence ID" value="KGQ07836.1"/>
    <property type="molecule type" value="Genomic_DNA"/>
</dbReference>
<accession>A0A0A2VIY3</accession>
<comment type="caution">
    <text evidence="1">The sequence shown here is derived from an EMBL/GenBank/DDBJ whole genome shotgun (WGS) entry which is preliminary data.</text>
</comment>
<dbReference type="GO" id="GO:0031390">
    <property type="term" value="C:Ctf18 RFC-like complex"/>
    <property type="evidence" value="ECO:0007669"/>
    <property type="project" value="InterPro"/>
</dbReference>
<gene>
    <name evidence="1" type="ORF">BBAD15_g6853</name>
</gene>
<sequence>MSSQNEGIPFYNAPDSSGFRLIELPAELEALLEGPSPPVLYLEPGADDMVTLRSPEHTYSVRQKSTSNGLFLIKPYTPDTASPQQGIAAVATIKETVELERVDKTIIVDRAPNTKSRGKWHEKFGRAR</sequence>
<dbReference type="Proteomes" id="UP000030106">
    <property type="component" value="Unassembled WGS sequence"/>
</dbReference>
<dbReference type="GO" id="GO:0007064">
    <property type="term" value="P:mitotic sister chromatid cohesion"/>
    <property type="evidence" value="ECO:0007669"/>
    <property type="project" value="InterPro"/>
</dbReference>
<organism evidence="1 2">
    <name type="scientific">Beauveria bassiana D1-5</name>
    <dbReference type="NCBI Taxonomy" id="1245745"/>
    <lineage>
        <taxon>Eukaryota</taxon>
        <taxon>Fungi</taxon>
        <taxon>Dikarya</taxon>
        <taxon>Ascomycota</taxon>
        <taxon>Pezizomycotina</taxon>
        <taxon>Sordariomycetes</taxon>
        <taxon>Hypocreomycetidae</taxon>
        <taxon>Hypocreales</taxon>
        <taxon>Cordycipitaceae</taxon>
        <taxon>Beauveria</taxon>
    </lineage>
</organism>
<evidence type="ECO:0008006" key="3">
    <source>
        <dbReference type="Google" id="ProtNLM"/>
    </source>
</evidence>
<evidence type="ECO:0000313" key="2">
    <source>
        <dbReference type="Proteomes" id="UP000030106"/>
    </source>
</evidence>
<dbReference type="OrthoDB" id="5199543at2759"/>
<proteinExistence type="predicted"/>
<protein>
    <recommendedName>
        <fullName evidence="3">Sister chromatid cohesion protein DCC1</fullName>
    </recommendedName>
</protein>
<dbReference type="InterPro" id="IPR019128">
    <property type="entry name" value="Dcc1"/>
</dbReference>
<dbReference type="STRING" id="1245745.A0A0A2VIY3"/>
<dbReference type="Pfam" id="PF09724">
    <property type="entry name" value="Dcc1"/>
    <property type="match status" value="1"/>
</dbReference>
<dbReference type="AlphaFoldDB" id="A0A0A2VIY3"/>